<dbReference type="Gene3D" id="1.25.40.20">
    <property type="entry name" value="Ankyrin repeat-containing domain"/>
    <property type="match status" value="1"/>
</dbReference>
<dbReference type="InterPro" id="IPR002110">
    <property type="entry name" value="Ankyrin_rpt"/>
</dbReference>
<dbReference type="EMBL" id="JXTB01000100">
    <property type="protein sequence ID" value="PON63893.1"/>
    <property type="molecule type" value="Genomic_DNA"/>
</dbReference>
<dbReference type="InterPro" id="IPR036770">
    <property type="entry name" value="Ankyrin_rpt-contain_sf"/>
</dbReference>
<name>A0A2P5CS85_PARAD</name>
<gene>
    <name evidence="2" type="ORF">PanWU01x14_128700</name>
</gene>
<feature type="repeat" description="ANK" evidence="1">
    <location>
        <begin position="73"/>
        <end position="105"/>
    </location>
</feature>
<evidence type="ECO:0000256" key="1">
    <source>
        <dbReference type="PROSITE-ProRule" id="PRU00023"/>
    </source>
</evidence>
<dbReference type="AlphaFoldDB" id="A0A2P5CS85"/>
<organism evidence="2 3">
    <name type="scientific">Parasponia andersonii</name>
    <name type="common">Sponia andersonii</name>
    <dbReference type="NCBI Taxonomy" id="3476"/>
    <lineage>
        <taxon>Eukaryota</taxon>
        <taxon>Viridiplantae</taxon>
        <taxon>Streptophyta</taxon>
        <taxon>Embryophyta</taxon>
        <taxon>Tracheophyta</taxon>
        <taxon>Spermatophyta</taxon>
        <taxon>Magnoliopsida</taxon>
        <taxon>eudicotyledons</taxon>
        <taxon>Gunneridae</taxon>
        <taxon>Pentapetalae</taxon>
        <taxon>rosids</taxon>
        <taxon>fabids</taxon>
        <taxon>Rosales</taxon>
        <taxon>Cannabaceae</taxon>
        <taxon>Parasponia</taxon>
    </lineage>
</organism>
<reference evidence="3" key="1">
    <citation type="submission" date="2016-06" db="EMBL/GenBank/DDBJ databases">
        <title>Parallel loss of symbiosis genes in relatives of nitrogen-fixing non-legume Parasponia.</title>
        <authorList>
            <person name="Van Velzen R."/>
            <person name="Holmer R."/>
            <person name="Bu F."/>
            <person name="Rutten L."/>
            <person name="Van Zeijl A."/>
            <person name="Liu W."/>
            <person name="Santuari L."/>
            <person name="Cao Q."/>
            <person name="Sharma T."/>
            <person name="Shen D."/>
            <person name="Roswanjaya Y."/>
            <person name="Wardhani T."/>
            <person name="Kalhor M.S."/>
            <person name="Jansen J."/>
            <person name="Van den Hoogen J."/>
            <person name="Gungor B."/>
            <person name="Hartog M."/>
            <person name="Hontelez J."/>
            <person name="Verver J."/>
            <person name="Yang W.-C."/>
            <person name="Schijlen E."/>
            <person name="Repin R."/>
            <person name="Schilthuizen M."/>
            <person name="Schranz E."/>
            <person name="Heidstra R."/>
            <person name="Miyata K."/>
            <person name="Fedorova E."/>
            <person name="Kohlen W."/>
            <person name="Bisseling T."/>
            <person name="Smit S."/>
            <person name="Geurts R."/>
        </authorList>
    </citation>
    <scope>NUCLEOTIDE SEQUENCE [LARGE SCALE GENOMIC DNA]</scope>
    <source>
        <strain evidence="3">cv. WU1-14</strain>
    </source>
</reference>
<keyword evidence="2" id="KW-0812">Transmembrane</keyword>
<dbReference type="Proteomes" id="UP000237105">
    <property type="component" value="Unassembled WGS sequence"/>
</dbReference>
<feature type="repeat" description="ANK" evidence="1">
    <location>
        <begin position="115"/>
        <end position="147"/>
    </location>
</feature>
<dbReference type="PROSITE" id="PS50088">
    <property type="entry name" value="ANK_REPEAT"/>
    <property type="match status" value="2"/>
</dbReference>
<dbReference type="Pfam" id="PF12796">
    <property type="entry name" value="Ank_2"/>
    <property type="match status" value="2"/>
</dbReference>
<keyword evidence="1" id="KW-0040">ANK repeat</keyword>
<comment type="caution">
    <text evidence="2">The sequence shown here is derived from an EMBL/GenBank/DDBJ whole genome shotgun (WGS) entry which is preliminary data.</text>
</comment>
<dbReference type="PANTHER" id="PTHR24121">
    <property type="entry name" value="NO MECHANORECEPTOR POTENTIAL C, ISOFORM D-RELATED"/>
    <property type="match status" value="1"/>
</dbReference>
<evidence type="ECO:0000313" key="3">
    <source>
        <dbReference type="Proteomes" id="UP000237105"/>
    </source>
</evidence>
<proteinExistence type="predicted"/>
<evidence type="ECO:0000313" key="2">
    <source>
        <dbReference type="EMBL" id="PON63893.1"/>
    </source>
</evidence>
<dbReference type="PROSITE" id="PS50297">
    <property type="entry name" value="ANK_REP_REGION"/>
    <property type="match status" value="2"/>
</dbReference>
<dbReference type="STRING" id="3476.A0A2P5CS85"/>
<sequence>MDPKIYKVASKTPTSENSGKKYFTDLDSKGVAQVTCGKGNTIFHVVAKSGNKQAAEEFLSTHPSLAYQTNYAKGDTPLHVAARLGHLEFVTLLVNYAETNSLEEGINPVRKANVEKNTALHEAVKNGHIDIVRFLIEKDSVLASLTNNAGESPLFLALDRKFSEIALFILEKTFPICSFSGRNGMTVMHAAIIRNKNCKFSVYTGFI</sequence>
<dbReference type="SMART" id="SM00248">
    <property type="entry name" value="ANK"/>
    <property type="match status" value="4"/>
</dbReference>
<dbReference type="OrthoDB" id="1847170at2759"/>
<protein>
    <submittedName>
        <fullName evidence="2">Transmembrane protein</fullName>
    </submittedName>
</protein>
<dbReference type="SUPFAM" id="SSF48403">
    <property type="entry name" value="Ankyrin repeat"/>
    <property type="match status" value="1"/>
</dbReference>
<dbReference type="PANTHER" id="PTHR24121:SF22">
    <property type="entry name" value="PROTEIN ACCELERATED CELL DEATH 6-LIKE"/>
    <property type="match status" value="1"/>
</dbReference>
<keyword evidence="3" id="KW-1185">Reference proteome</keyword>
<keyword evidence="2" id="KW-0472">Membrane</keyword>
<accession>A0A2P5CS85</accession>